<gene>
    <name evidence="1" type="ORF">ALP05_04044</name>
</gene>
<protein>
    <submittedName>
        <fullName evidence="1">Uncharacterized protein</fullName>
    </submittedName>
</protein>
<dbReference type="Proteomes" id="UP000269872">
    <property type="component" value="Unassembled WGS sequence"/>
</dbReference>
<evidence type="ECO:0000313" key="1">
    <source>
        <dbReference type="EMBL" id="RMV79537.1"/>
    </source>
</evidence>
<dbReference type="EMBL" id="RBUY01000010">
    <property type="protein sequence ID" value="RMV79537.1"/>
    <property type="molecule type" value="Genomic_DNA"/>
</dbReference>
<comment type="caution">
    <text evidence="1">The sequence shown here is derived from an EMBL/GenBank/DDBJ whole genome shotgun (WGS) entry which is preliminary data.</text>
</comment>
<organism evidence="1 2">
    <name type="scientific">Pseudomonas caricapapayae</name>
    <dbReference type="NCBI Taxonomy" id="46678"/>
    <lineage>
        <taxon>Bacteria</taxon>
        <taxon>Pseudomonadati</taxon>
        <taxon>Pseudomonadota</taxon>
        <taxon>Gammaproteobacteria</taxon>
        <taxon>Pseudomonadales</taxon>
        <taxon>Pseudomonadaceae</taxon>
        <taxon>Pseudomonas</taxon>
    </lineage>
</organism>
<sequence length="84" mass="9311">MNVHCWRTVPFMFAAAICVGGCNGHFRFSDDQYRALGSPEPTRLMDGLQQSLRNRSEITDSLRADISGVAAHLPPHSMVVSSYE</sequence>
<evidence type="ECO:0000313" key="2">
    <source>
        <dbReference type="Proteomes" id="UP000269872"/>
    </source>
</evidence>
<proteinExistence type="predicted"/>
<name>A0A0P9K7C2_9PSED</name>
<reference evidence="1 2" key="1">
    <citation type="submission" date="2018-08" db="EMBL/GenBank/DDBJ databases">
        <title>Recombination of ecologically and evolutionarily significant loci maintains genetic cohesion in the Pseudomonas syringae species complex.</title>
        <authorList>
            <person name="Dillon M."/>
            <person name="Thakur S."/>
            <person name="Almeida R.N.D."/>
            <person name="Weir B.S."/>
            <person name="Guttman D.S."/>
        </authorList>
    </citation>
    <scope>NUCLEOTIDE SEQUENCE [LARGE SCALE GENOMIC DNA]</scope>
    <source>
        <strain evidence="1 2">ICMP 7496</strain>
    </source>
</reference>
<accession>A0A0P9K7C2</accession>
<dbReference type="AlphaFoldDB" id="A0A0P9K7C2"/>